<dbReference type="PANTHER" id="PTHR43597:SF5">
    <property type="entry name" value="SUFE-LIKE PROTEIN 2, CHLOROPLASTIC"/>
    <property type="match status" value="1"/>
</dbReference>
<sequence>MTINEIQDELIDDFAFFDDWMAKYEYIIQLGKELPLIDQQYKKDEYLIKGCQSKVWLHADHQDGKVLFTADSDAIITKGLVALMVKVLSGHTAEEIAGSDLYFIDQIGLKEHLSPTRANGLLAMVKQMKMYAVALHRASLS</sequence>
<proteinExistence type="inferred from homology"/>
<dbReference type="Gene3D" id="3.90.1010.10">
    <property type="match status" value="1"/>
</dbReference>
<dbReference type="OrthoDB" id="9799320at2"/>
<dbReference type="Proteomes" id="UP000190541">
    <property type="component" value="Unassembled WGS sequence"/>
</dbReference>
<accession>A0A1T5E342</accession>
<evidence type="ECO:0000259" key="2">
    <source>
        <dbReference type="Pfam" id="PF02657"/>
    </source>
</evidence>
<name>A0A1T5E342_9SPHI</name>
<evidence type="ECO:0000313" key="4">
    <source>
        <dbReference type="Proteomes" id="UP000190541"/>
    </source>
</evidence>
<evidence type="ECO:0000313" key="3">
    <source>
        <dbReference type="EMBL" id="SKB78236.1"/>
    </source>
</evidence>
<dbReference type="EMBL" id="FUYS01000008">
    <property type="protein sequence ID" value="SKB78236.1"/>
    <property type="molecule type" value="Genomic_DNA"/>
</dbReference>
<feature type="domain" description="Fe-S metabolism associated" evidence="2">
    <location>
        <begin position="12"/>
        <end position="130"/>
    </location>
</feature>
<reference evidence="3 4" key="1">
    <citation type="submission" date="2017-02" db="EMBL/GenBank/DDBJ databases">
        <authorList>
            <person name="Peterson S.W."/>
        </authorList>
    </citation>
    <scope>NUCLEOTIDE SEQUENCE [LARGE SCALE GENOMIC DNA]</scope>
    <source>
        <strain evidence="3 4">DSM 22899</strain>
    </source>
</reference>
<dbReference type="PANTHER" id="PTHR43597">
    <property type="entry name" value="SULFUR ACCEPTOR PROTEIN CSDE"/>
    <property type="match status" value="1"/>
</dbReference>
<dbReference type="AlphaFoldDB" id="A0A1T5E342"/>
<protein>
    <submittedName>
        <fullName evidence="3">Cysteine desulfuration protein SufE</fullName>
    </submittedName>
</protein>
<dbReference type="SUPFAM" id="SSF82649">
    <property type="entry name" value="SufE/NifU"/>
    <property type="match status" value="1"/>
</dbReference>
<keyword evidence="4" id="KW-1185">Reference proteome</keyword>
<gene>
    <name evidence="3" type="ORF">SAMN05660226_03118</name>
</gene>
<organism evidence="3 4">
    <name type="scientific">Parapedobacter luteus</name>
    <dbReference type="NCBI Taxonomy" id="623280"/>
    <lineage>
        <taxon>Bacteria</taxon>
        <taxon>Pseudomonadati</taxon>
        <taxon>Bacteroidota</taxon>
        <taxon>Sphingobacteriia</taxon>
        <taxon>Sphingobacteriales</taxon>
        <taxon>Sphingobacteriaceae</taxon>
        <taxon>Parapedobacter</taxon>
    </lineage>
</organism>
<dbReference type="Pfam" id="PF02657">
    <property type="entry name" value="SufE"/>
    <property type="match status" value="1"/>
</dbReference>
<dbReference type="STRING" id="623280.SAMN05660226_03118"/>
<comment type="similarity">
    <text evidence="1">Belongs to the SufE family.</text>
</comment>
<dbReference type="RefSeq" id="WP_079717769.1">
    <property type="nucleotide sequence ID" value="NZ_FUYS01000008.1"/>
</dbReference>
<dbReference type="InterPro" id="IPR003808">
    <property type="entry name" value="Fe-S_metab-assoc_dom"/>
</dbReference>
<evidence type="ECO:0000256" key="1">
    <source>
        <dbReference type="ARBA" id="ARBA00010282"/>
    </source>
</evidence>